<dbReference type="AlphaFoldDB" id="A0A6J1HDN2"/>
<keyword evidence="1" id="KW-0812">Transmembrane</keyword>
<dbReference type="Proteomes" id="UP000504609">
    <property type="component" value="Unplaced"/>
</dbReference>
<sequence length="172" mass="20082">MKRSPNATELHECGVIFRTGDDIEFNDQSRCLQLPLINNFEKRLRNLIAYEQCHIGSELRNEVSNFGVFMPFLVQSDQDVKLLIERVIIRNGLGSIKEVTQLFNNLCKHICVGVNYYNYDCKRMKDYCKGCRHRWMTSLQRNYFSTPWLIVLLALTLIHTITAVVTGFEERS</sequence>
<proteinExistence type="predicted"/>
<name>A0A6J1HDN2_CUCMO</name>
<dbReference type="PANTHER" id="PTHR31170">
    <property type="entry name" value="BNAC04G53230D PROTEIN"/>
    <property type="match status" value="1"/>
</dbReference>
<keyword evidence="2" id="KW-1185">Reference proteome</keyword>
<dbReference type="KEGG" id="cmos:111462976"/>
<dbReference type="RefSeq" id="XP_022962576.1">
    <property type="nucleotide sequence ID" value="XM_023106808.1"/>
</dbReference>
<dbReference type="PANTHER" id="PTHR31170:SF20">
    <property type="entry name" value="DUF247 DOMAIN PROTEIN"/>
    <property type="match status" value="1"/>
</dbReference>
<feature type="transmembrane region" description="Helical" evidence="1">
    <location>
        <begin position="148"/>
        <end position="168"/>
    </location>
</feature>
<evidence type="ECO:0000313" key="2">
    <source>
        <dbReference type="Proteomes" id="UP000504609"/>
    </source>
</evidence>
<dbReference type="GeneID" id="111462976"/>
<protein>
    <submittedName>
        <fullName evidence="3">Uncharacterized protein LOC111462976</fullName>
    </submittedName>
</protein>
<dbReference type="InterPro" id="IPR004158">
    <property type="entry name" value="DUF247_pln"/>
</dbReference>
<evidence type="ECO:0000313" key="3">
    <source>
        <dbReference type="RefSeq" id="XP_022962576.1"/>
    </source>
</evidence>
<evidence type="ECO:0000256" key="1">
    <source>
        <dbReference type="SAM" id="Phobius"/>
    </source>
</evidence>
<organism evidence="2 3">
    <name type="scientific">Cucurbita moschata</name>
    <name type="common">Winter crookneck squash</name>
    <name type="synonym">Cucurbita pepo var. moschata</name>
    <dbReference type="NCBI Taxonomy" id="3662"/>
    <lineage>
        <taxon>Eukaryota</taxon>
        <taxon>Viridiplantae</taxon>
        <taxon>Streptophyta</taxon>
        <taxon>Embryophyta</taxon>
        <taxon>Tracheophyta</taxon>
        <taxon>Spermatophyta</taxon>
        <taxon>Magnoliopsida</taxon>
        <taxon>eudicotyledons</taxon>
        <taxon>Gunneridae</taxon>
        <taxon>Pentapetalae</taxon>
        <taxon>rosids</taxon>
        <taxon>fabids</taxon>
        <taxon>Cucurbitales</taxon>
        <taxon>Cucurbitaceae</taxon>
        <taxon>Cucurbiteae</taxon>
        <taxon>Cucurbita</taxon>
    </lineage>
</organism>
<accession>A0A6J1HDN2</accession>
<reference evidence="3" key="1">
    <citation type="submission" date="2025-08" db="UniProtKB">
        <authorList>
            <consortium name="RefSeq"/>
        </authorList>
    </citation>
    <scope>IDENTIFICATION</scope>
    <source>
        <tissue evidence="3">Young leaves</tissue>
    </source>
</reference>
<gene>
    <name evidence="3" type="primary">LOC111462976</name>
</gene>
<keyword evidence="1" id="KW-1133">Transmembrane helix</keyword>
<keyword evidence="1" id="KW-0472">Membrane</keyword>
<dbReference type="Pfam" id="PF03140">
    <property type="entry name" value="DUF247"/>
    <property type="match status" value="1"/>
</dbReference>